<dbReference type="EMBL" id="CM037152">
    <property type="protein sequence ID" value="KAH7836195.1"/>
    <property type="molecule type" value="Genomic_DNA"/>
</dbReference>
<evidence type="ECO:0000313" key="1">
    <source>
        <dbReference type="EMBL" id="KAH7836195.1"/>
    </source>
</evidence>
<organism evidence="1 2">
    <name type="scientific">Vaccinium darrowii</name>
    <dbReference type="NCBI Taxonomy" id="229202"/>
    <lineage>
        <taxon>Eukaryota</taxon>
        <taxon>Viridiplantae</taxon>
        <taxon>Streptophyta</taxon>
        <taxon>Embryophyta</taxon>
        <taxon>Tracheophyta</taxon>
        <taxon>Spermatophyta</taxon>
        <taxon>Magnoliopsida</taxon>
        <taxon>eudicotyledons</taxon>
        <taxon>Gunneridae</taxon>
        <taxon>Pentapetalae</taxon>
        <taxon>asterids</taxon>
        <taxon>Ericales</taxon>
        <taxon>Ericaceae</taxon>
        <taxon>Vaccinioideae</taxon>
        <taxon>Vaccinieae</taxon>
        <taxon>Vaccinium</taxon>
    </lineage>
</organism>
<sequence length="454" mass="50665">MNTTCSSCGALHWMDEKLANSSKRNPCFRTCCLQGKVKLPPLMTPPAPIQALYDGNDDRSKSFRGNTRSYNAANAFTSLGAKFDDRVFGGRGPTSFTIHGELRHRTGSLMPLPGEDPSYAQLYIYDPNSALDVRGRRNPHLRRDVLEIIQESLLQVNEFVGKFRQAHAILNQLALSGQNLPAHLHYTASTDRRRYNLPTSDEIVVIIPGDGTEASGMRDIVLHLCGNNELMRINECHPAYLPLHYVLLFPHGELGWDPDLQQWDVDIDNHPLIGSPRSSIIAIVSLSVSSIVAKGSREQIVNASLRWSTLWKDIVISTLDENMRLDRADSRNANFAKFLTEIGTSPEEAVNLPSTIRKCRDLNELLSTVYPQLDVIDASTPAFLTERTILSARNDDVNAINAAALNIFPGEAFTYLAADKMSEDDGDWDEKVMELKRKNTFIKVVKNKFEGGNK</sequence>
<reference evidence="1 2" key="1">
    <citation type="journal article" date="2021" name="Hortic Res">
        <title>High-quality reference genome and annotation aids understanding of berry development for evergreen blueberry (Vaccinium darrowii).</title>
        <authorList>
            <person name="Yu J."/>
            <person name="Hulse-Kemp A.M."/>
            <person name="Babiker E."/>
            <person name="Staton M."/>
        </authorList>
    </citation>
    <scope>NUCLEOTIDE SEQUENCE [LARGE SCALE GENOMIC DNA]</scope>
    <source>
        <strain evidence="2">cv. NJ 8807/NJ 8810</strain>
        <tissue evidence="1">Young leaf</tissue>
    </source>
</reference>
<keyword evidence="2" id="KW-1185">Reference proteome</keyword>
<proteinExistence type="predicted"/>
<gene>
    <name evidence="1" type="ORF">Vadar_033591</name>
</gene>
<comment type="caution">
    <text evidence="1">The sequence shown here is derived from an EMBL/GenBank/DDBJ whole genome shotgun (WGS) entry which is preliminary data.</text>
</comment>
<name>A0ACB7X6K8_9ERIC</name>
<evidence type="ECO:0000313" key="2">
    <source>
        <dbReference type="Proteomes" id="UP000828048"/>
    </source>
</evidence>
<dbReference type="Proteomes" id="UP000828048">
    <property type="component" value="Chromosome 2"/>
</dbReference>
<accession>A0ACB7X6K8</accession>
<protein>
    <submittedName>
        <fullName evidence="1">Uncharacterized protein</fullName>
    </submittedName>
</protein>